<dbReference type="GO" id="GO:0006571">
    <property type="term" value="P:tyrosine biosynthetic process"/>
    <property type="evidence" value="ECO:0007669"/>
    <property type="project" value="InterPro"/>
</dbReference>
<organism evidence="3 4">
    <name type="scientific">Populus tomentosa</name>
    <name type="common">Chinese white poplar</name>
    <dbReference type="NCBI Taxonomy" id="118781"/>
    <lineage>
        <taxon>Eukaryota</taxon>
        <taxon>Viridiplantae</taxon>
        <taxon>Streptophyta</taxon>
        <taxon>Embryophyta</taxon>
        <taxon>Tracheophyta</taxon>
        <taxon>Spermatophyta</taxon>
        <taxon>Magnoliopsida</taxon>
        <taxon>eudicotyledons</taxon>
        <taxon>Gunneridae</taxon>
        <taxon>Pentapetalae</taxon>
        <taxon>rosids</taxon>
        <taxon>fabids</taxon>
        <taxon>Malpighiales</taxon>
        <taxon>Salicaceae</taxon>
        <taxon>Saliceae</taxon>
        <taxon>Populus</taxon>
    </lineage>
</organism>
<dbReference type="InterPro" id="IPR012070">
    <property type="entry name" value="Arogenate_DH_2"/>
</dbReference>
<evidence type="ECO:0000313" key="3">
    <source>
        <dbReference type="EMBL" id="KAG6780361.1"/>
    </source>
</evidence>
<dbReference type="GO" id="GO:0070403">
    <property type="term" value="F:NAD+ binding"/>
    <property type="evidence" value="ECO:0007669"/>
    <property type="project" value="InterPro"/>
</dbReference>
<feature type="domain" description="Prephenate/arogenate dehydrogenase" evidence="2">
    <location>
        <begin position="63"/>
        <end position="305"/>
    </location>
</feature>
<dbReference type="OrthoDB" id="2414662at2759"/>
<dbReference type="InterPro" id="IPR046826">
    <property type="entry name" value="PDH_N"/>
</dbReference>
<evidence type="ECO:0000259" key="2">
    <source>
        <dbReference type="PROSITE" id="PS51176"/>
    </source>
</evidence>
<evidence type="ECO:0000256" key="1">
    <source>
        <dbReference type="ARBA" id="ARBA00023002"/>
    </source>
</evidence>
<protein>
    <recommendedName>
        <fullName evidence="2">Prephenate/arogenate dehydrogenase domain-containing protein</fullName>
    </recommendedName>
</protein>
<comment type="caution">
    <text evidence="3">The sequence shown here is derived from an EMBL/GenBank/DDBJ whole genome shotgun (WGS) entry which is preliminary data.</text>
</comment>
<keyword evidence="4" id="KW-1185">Reference proteome</keyword>
<dbReference type="PANTHER" id="PTHR43207:SF4">
    <property type="entry name" value="AROGENATE DEHYDROGENASE 2, CHLOROPLASTIC"/>
    <property type="match status" value="1"/>
</dbReference>
<keyword evidence="1" id="KW-0560">Oxidoreductase</keyword>
<dbReference type="PANTHER" id="PTHR43207">
    <property type="entry name" value="AROGENATE DEHYDROGENASE-RELATED"/>
    <property type="match status" value="1"/>
</dbReference>
<dbReference type="GO" id="GO:0004665">
    <property type="term" value="F:prephenate dehydrogenase (NADP+) activity"/>
    <property type="evidence" value="ECO:0007669"/>
    <property type="project" value="InterPro"/>
</dbReference>
<dbReference type="InterPro" id="IPR003099">
    <property type="entry name" value="Prephen_DH"/>
</dbReference>
<dbReference type="AlphaFoldDB" id="A0A8X8A271"/>
<dbReference type="Proteomes" id="UP000886885">
    <property type="component" value="Chromosome 3D"/>
</dbReference>
<name>A0A8X8A271_POPTO</name>
<accession>A0A8X8A271</accession>
<gene>
    <name evidence="3" type="ORF">POTOM_013216</name>
</gene>
<proteinExistence type="predicted"/>
<dbReference type="InterPro" id="IPR059064">
    <property type="entry name" value="TYRAAT2_C"/>
</dbReference>
<dbReference type="InterPro" id="IPR045011">
    <property type="entry name" value="TYRAAT1/2"/>
</dbReference>
<dbReference type="Pfam" id="PF02153">
    <property type="entry name" value="PDH_N"/>
    <property type="match status" value="1"/>
</dbReference>
<dbReference type="Pfam" id="PF26213">
    <property type="entry name" value="TYRAAT1_C"/>
    <property type="match status" value="1"/>
</dbReference>
<dbReference type="PROSITE" id="PS51176">
    <property type="entry name" value="PDH_ADH"/>
    <property type="match status" value="1"/>
</dbReference>
<sequence>MRLLNLIDPKQELKKIDKKLWPPLQRGIPPPKTSPLRIRSLDGAQPYDYESQLRTQHLKSQSIKIAILGFGNFGQFLSKTLSRQGHTLLAYSRTNYTDAAKSLDVTFFNDPHDLCESHPEVVFLCNSILSTEKVLLSFPFQRLERSTLIADVLSVKEFAKNILLRYLPLEFDILCTHPMFGPESGKNSWAGLPFVYDKVRIGKEEDRIDRVERFLDVFAKEGCRMVEMSCAEHDRYATGSQFVTHTVGRLLKRFGLETSPINTKGYETLLDLVEKTAGDSFELYYGLFMYNKNAMEQFIRLVKNL</sequence>
<dbReference type="GO" id="GO:0033730">
    <property type="term" value="F:arogenate dehydrogenase (NADP+) activity"/>
    <property type="evidence" value="ECO:0007669"/>
    <property type="project" value="InterPro"/>
</dbReference>
<dbReference type="EMBL" id="JAAWWB010000006">
    <property type="protein sequence ID" value="KAG6780361.1"/>
    <property type="molecule type" value="Genomic_DNA"/>
</dbReference>
<evidence type="ECO:0000313" key="4">
    <source>
        <dbReference type="Proteomes" id="UP000886885"/>
    </source>
</evidence>
<reference evidence="3" key="1">
    <citation type="journal article" date="2020" name="bioRxiv">
        <title>Hybrid origin of Populus tomentosa Carr. identified through genome sequencing and phylogenomic analysis.</title>
        <authorList>
            <person name="An X."/>
            <person name="Gao K."/>
            <person name="Chen Z."/>
            <person name="Li J."/>
            <person name="Yang X."/>
            <person name="Yang X."/>
            <person name="Zhou J."/>
            <person name="Guo T."/>
            <person name="Zhao T."/>
            <person name="Huang S."/>
            <person name="Miao D."/>
            <person name="Khan W.U."/>
            <person name="Rao P."/>
            <person name="Ye M."/>
            <person name="Lei B."/>
            <person name="Liao W."/>
            <person name="Wang J."/>
            <person name="Ji L."/>
            <person name="Li Y."/>
            <person name="Guo B."/>
            <person name="Mustafa N.S."/>
            <person name="Li S."/>
            <person name="Yun Q."/>
            <person name="Keller S.R."/>
            <person name="Mao J."/>
            <person name="Zhang R."/>
            <person name="Strauss S.H."/>
        </authorList>
    </citation>
    <scope>NUCLEOTIDE SEQUENCE</scope>
    <source>
        <strain evidence="3">GM15</strain>
        <tissue evidence="3">Leaf</tissue>
    </source>
</reference>
<dbReference type="PIRSF" id="PIRSF036577">
    <property type="entry name" value="PDH_ADH_plant"/>
    <property type="match status" value="1"/>
</dbReference>
<dbReference type="GO" id="GO:0008977">
    <property type="term" value="F:prephenate dehydrogenase (NAD+) activity"/>
    <property type="evidence" value="ECO:0007669"/>
    <property type="project" value="InterPro"/>
</dbReference>